<feature type="region of interest" description="Disordered" evidence="1">
    <location>
        <begin position="308"/>
        <end position="359"/>
    </location>
</feature>
<gene>
    <name evidence="2" type="ORF">PS928_03473</name>
</gene>
<feature type="compositionally biased region" description="Polar residues" evidence="1">
    <location>
        <begin position="239"/>
        <end position="251"/>
    </location>
</feature>
<proteinExistence type="predicted"/>
<evidence type="ECO:0008006" key="4">
    <source>
        <dbReference type="Google" id="ProtNLM"/>
    </source>
</evidence>
<dbReference type="AlphaFoldDB" id="A0A5E7UGU4"/>
<feature type="region of interest" description="Disordered" evidence="1">
    <location>
        <begin position="193"/>
        <end position="254"/>
    </location>
</feature>
<dbReference type="RefSeq" id="WP_150786795.1">
    <property type="nucleotide sequence ID" value="NZ_CABVJF010000013.1"/>
</dbReference>
<evidence type="ECO:0000313" key="2">
    <source>
        <dbReference type="EMBL" id="VVQ09286.1"/>
    </source>
</evidence>
<evidence type="ECO:0000313" key="3">
    <source>
        <dbReference type="Proteomes" id="UP000381378"/>
    </source>
</evidence>
<dbReference type="OrthoDB" id="6875307at2"/>
<dbReference type="Proteomes" id="UP000381378">
    <property type="component" value="Unassembled WGS sequence"/>
</dbReference>
<dbReference type="NCBIfam" id="TIGR03696">
    <property type="entry name" value="Rhs_assc_core"/>
    <property type="match status" value="1"/>
</dbReference>
<organism evidence="2 3">
    <name type="scientific">Pseudomonas fluorescens</name>
    <dbReference type="NCBI Taxonomy" id="294"/>
    <lineage>
        <taxon>Bacteria</taxon>
        <taxon>Pseudomonadati</taxon>
        <taxon>Pseudomonadota</taxon>
        <taxon>Gammaproteobacteria</taxon>
        <taxon>Pseudomonadales</taxon>
        <taxon>Pseudomonadaceae</taxon>
        <taxon>Pseudomonas</taxon>
    </lineage>
</organism>
<sequence length="359" mass="39667">MPASTRETLLACYHYDSLDRLVNSTRYEQAFQRFYCKTRLATEIQGTEQRTIVQHEDQLLAERYHKNGNVVATLLATDLQRSVLSTLVEHQPNSFTYSPYGHRPKENGLLSLLGFNGERPDPVTGHYHLGNGYRQFNPVLMRFNSADSWSPFGKGGLNAYAYCAGDPINRKDPNGHAWGWLKSLLCGTNRATGTGVSGSISRSTSNVSRIAASAPTPTPGGSRIVTSTSTPTPSGPRIANSSPTPTPTTQERLPLSEIPDEAFVDMPSYMSRRDPYFRELYETFARDRMAGYARGPTITERTQMSAIDVPSAPSAPSAPPPYDSPLHNFSQRPDYRSNEFPPPYSSRVGNINAVVRGNK</sequence>
<dbReference type="SUPFAM" id="SSF56399">
    <property type="entry name" value="ADP-ribosylation"/>
    <property type="match status" value="1"/>
</dbReference>
<dbReference type="Gene3D" id="2.180.10.10">
    <property type="entry name" value="RHS repeat-associated core"/>
    <property type="match status" value="1"/>
</dbReference>
<reference evidence="2 3" key="1">
    <citation type="submission" date="2019-09" db="EMBL/GenBank/DDBJ databases">
        <authorList>
            <person name="Chandra G."/>
            <person name="Truman W A."/>
        </authorList>
    </citation>
    <scope>NUCLEOTIDE SEQUENCE [LARGE SCALE GENOMIC DNA]</scope>
    <source>
        <strain evidence="2">PS928</strain>
    </source>
</reference>
<accession>A0A5E7UGU4</accession>
<feature type="compositionally biased region" description="Polar residues" evidence="1">
    <location>
        <begin position="193"/>
        <end position="208"/>
    </location>
</feature>
<dbReference type="InterPro" id="IPR022385">
    <property type="entry name" value="Rhs_assc_core"/>
</dbReference>
<feature type="compositionally biased region" description="Low complexity" evidence="1">
    <location>
        <begin position="226"/>
        <end position="236"/>
    </location>
</feature>
<protein>
    <recommendedName>
        <fullName evidence="4">RHS repeat-associated core domain-containing protein</fullName>
    </recommendedName>
</protein>
<evidence type="ECO:0000256" key="1">
    <source>
        <dbReference type="SAM" id="MobiDB-lite"/>
    </source>
</evidence>
<name>A0A5E7UGU4_PSEFL</name>
<dbReference type="EMBL" id="CABVJF010000013">
    <property type="protein sequence ID" value="VVQ09286.1"/>
    <property type="molecule type" value="Genomic_DNA"/>
</dbReference>